<dbReference type="InterPro" id="IPR005158">
    <property type="entry name" value="BTAD"/>
</dbReference>
<dbReference type="GO" id="GO:0000160">
    <property type="term" value="P:phosphorelay signal transduction system"/>
    <property type="evidence" value="ECO:0007669"/>
    <property type="project" value="UniProtKB-KW"/>
</dbReference>
<evidence type="ECO:0000313" key="12">
    <source>
        <dbReference type="Proteomes" id="UP000570010"/>
    </source>
</evidence>
<evidence type="ECO:0000259" key="8">
    <source>
        <dbReference type="PROSITE" id="PS50110"/>
    </source>
</evidence>
<dbReference type="InterPro" id="IPR001789">
    <property type="entry name" value="Sig_transdc_resp-reg_receiver"/>
</dbReference>
<evidence type="ECO:0000313" key="10">
    <source>
        <dbReference type="EMBL" id="NEY82458.1"/>
    </source>
</evidence>
<evidence type="ECO:0000313" key="11">
    <source>
        <dbReference type="Proteomes" id="UP000472971"/>
    </source>
</evidence>
<dbReference type="SMART" id="SM00448">
    <property type="entry name" value="REC"/>
    <property type="match status" value="1"/>
</dbReference>
<dbReference type="PANTHER" id="PTHR35807:SF2">
    <property type="entry name" value="TRANSCRIPTIONAL ACTIVATOR DOMAIN"/>
    <property type="match status" value="1"/>
</dbReference>
<dbReference type="Proteomes" id="UP000472971">
    <property type="component" value="Unassembled WGS sequence"/>
</dbReference>
<organism evidence="10 11">
    <name type="scientific">Bacillus aquiflavi</name>
    <dbReference type="NCBI Taxonomy" id="2672567"/>
    <lineage>
        <taxon>Bacteria</taxon>
        <taxon>Bacillati</taxon>
        <taxon>Bacillota</taxon>
        <taxon>Bacilli</taxon>
        <taxon>Bacillales</taxon>
        <taxon>Bacillaceae</taxon>
        <taxon>Bacillus</taxon>
    </lineage>
</organism>
<evidence type="ECO:0000313" key="9">
    <source>
        <dbReference type="EMBL" id="MBA4538138.1"/>
    </source>
</evidence>
<dbReference type="EMBL" id="JACEIO010000035">
    <property type="protein sequence ID" value="MBA4538138.1"/>
    <property type="molecule type" value="Genomic_DNA"/>
</dbReference>
<evidence type="ECO:0000256" key="6">
    <source>
        <dbReference type="ARBA" id="ARBA00023163"/>
    </source>
</evidence>
<dbReference type="Gene3D" id="1.25.40.10">
    <property type="entry name" value="Tetratricopeptide repeat domain"/>
    <property type="match status" value="1"/>
</dbReference>
<reference evidence="9 12" key="2">
    <citation type="submission" date="2020-07" db="EMBL/GenBank/DDBJ databases">
        <authorList>
            <person name="Feng H."/>
        </authorList>
    </citation>
    <scope>NUCLEOTIDE SEQUENCE [LARGE SCALE GENOMIC DNA]</scope>
    <source>
        <strain evidence="9">S-12</strain>
        <strain evidence="12">s-12</strain>
    </source>
</reference>
<dbReference type="GO" id="GO:0005737">
    <property type="term" value="C:cytoplasm"/>
    <property type="evidence" value="ECO:0007669"/>
    <property type="project" value="UniProtKB-SubCell"/>
</dbReference>
<dbReference type="InterPro" id="IPR016032">
    <property type="entry name" value="Sig_transdc_resp-reg_C-effctor"/>
</dbReference>
<sequence length="366" mass="43752">MRVVLIDDEKWALNVLEQKLRKIAEVEVVKTYTCPQKAFQELKTLEIDVVFLDIEMGEVHGLEFAEILKTSYSYLEVVFVTAYAQFALEAFEVNAVDYLLKPINLDRLKKTIAKLQAYKRNTVKKECPQEDIYAHMMGKFQLYDQNKKIVKWRTKKVKELFLYLWHNQDISVHKLKILDDLWPDMSVKNSSTLLHTTVYQVRKTLKNIGIDNAVSFINDHYALKIEFESDILELEHIVQLSQKSTFFVEKALSLYSGDYLEEEHYDWAFDKQERIKQIFLTYLEDYVTQMIDHQKHSHLIISCLEKMIQLEPYNEKYMYFILDHYGQTRNIQKMMSSFQQFKKKWLEDLELDIPTEINKVYRKYIV</sequence>
<dbReference type="InterPro" id="IPR011006">
    <property type="entry name" value="CheY-like_superfamily"/>
</dbReference>
<dbReference type="Proteomes" id="UP000570010">
    <property type="component" value="Unassembled WGS sequence"/>
</dbReference>
<dbReference type="GO" id="GO:0006355">
    <property type="term" value="P:regulation of DNA-templated transcription"/>
    <property type="evidence" value="ECO:0007669"/>
    <property type="project" value="InterPro"/>
</dbReference>
<keyword evidence="7" id="KW-0597">Phosphoprotein</keyword>
<dbReference type="GO" id="GO:0003677">
    <property type="term" value="F:DNA binding"/>
    <property type="evidence" value="ECO:0007669"/>
    <property type="project" value="UniProtKB-KW"/>
</dbReference>
<evidence type="ECO:0000256" key="4">
    <source>
        <dbReference type="ARBA" id="ARBA00023015"/>
    </source>
</evidence>
<keyword evidence="3" id="KW-0902">Two-component regulatory system</keyword>
<dbReference type="PROSITE" id="PS50110">
    <property type="entry name" value="RESPONSE_REGULATORY"/>
    <property type="match status" value="1"/>
</dbReference>
<evidence type="ECO:0000256" key="3">
    <source>
        <dbReference type="ARBA" id="ARBA00023012"/>
    </source>
</evidence>
<keyword evidence="4" id="KW-0805">Transcription regulation</keyword>
<evidence type="ECO:0000256" key="5">
    <source>
        <dbReference type="ARBA" id="ARBA00023125"/>
    </source>
</evidence>
<dbReference type="AlphaFoldDB" id="A0A6B3VYY2"/>
<keyword evidence="11" id="KW-1185">Reference proteome</keyword>
<keyword evidence="5" id="KW-0238">DNA-binding</keyword>
<dbReference type="SUPFAM" id="SSF46894">
    <property type="entry name" value="C-terminal effector domain of the bipartite response regulators"/>
    <property type="match status" value="1"/>
</dbReference>
<reference evidence="10 11" key="1">
    <citation type="submission" date="2020-02" db="EMBL/GenBank/DDBJ databases">
        <title>Bacillus aquiflavi sp. nov., isolated from yellow water of strong flavor Chinese baijiu in Yibin region of China.</title>
        <authorList>
            <person name="Xie J."/>
        </authorList>
    </citation>
    <scope>NUCLEOTIDE SEQUENCE [LARGE SCALE GENOMIC DNA]</scope>
    <source>
        <strain evidence="10 11">3H-10</strain>
    </source>
</reference>
<evidence type="ECO:0000256" key="2">
    <source>
        <dbReference type="ARBA" id="ARBA00022490"/>
    </source>
</evidence>
<evidence type="ECO:0000256" key="1">
    <source>
        <dbReference type="ARBA" id="ARBA00004496"/>
    </source>
</evidence>
<comment type="subcellular location">
    <subcellularLocation>
        <location evidence="1">Cytoplasm</location>
    </subcellularLocation>
</comment>
<dbReference type="Gene3D" id="1.10.10.10">
    <property type="entry name" value="Winged helix-like DNA-binding domain superfamily/Winged helix DNA-binding domain"/>
    <property type="match status" value="1"/>
</dbReference>
<dbReference type="SUPFAM" id="SSF52172">
    <property type="entry name" value="CheY-like"/>
    <property type="match status" value="1"/>
</dbReference>
<feature type="modified residue" description="4-aspartylphosphate" evidence="7">
    <location>
        <position position="53"/>
    </location>
</feature>
<dbReference type="InterPro" id="IPR051677">
    <property type="entry name" value="AfsR-DnrI-RedD_regulator"/>
</dbReference>
<name>A0A6B3VYY2_9BACI</name>
<dbReference type="Pfam" id="PF00072">
    <property type="entry name" value="Response_reg"/>
    <property type="match status" value="1"/>
</dbReference>
<dbReference type="Gene3D" id="3.40.50.2300">
    <property type="match status" value="1"/>
</dbReference>
<gene>
    <name evidence="10" type="ORF">G4D64_13315</name>
    <name evidence="9" type="ORF">H1Z61_13585</name>
</gene>
<comment type="caution">
    <text evidence="10">The sequence shown here is derived from an EMBL/GenBank/DDBJ whole genome shotgun (WGS) entry which is preliminary data.</text>
</comment>
<dbReference type="InterPro" id="IPR011990">
    <property type="entry name" value="TPR-like_helical_dom_sf"/>
</dbReference>
<dbReference type="EMBL" id="JAAIWN010000035">
    <property type="protein sequence ID" value="NEY82458.1"/>
    <property type="molecule type" value="Genomic_DNA"/>
</dbReference>
<dbReference type="RefSeq" id="WP_163242866.1">
    <property type="nucleotide sequence ID" value="NZ_CP082780.1"/>
</dbReference>
<keyword evidence="6" id="KW-0804">Transcription</keyword>
<feature type="domain" description="Response regulatory" evidence="8">
    <location>
        <begin position="2"/>
        <end position="116"/>
    </location>
</feature>
<keyword evidence="2" id="KW-0963">Cytoplasm</keyword>
<evidence type="ECO:0000256" key="7">
    <source>
        <dbReference type="PROSITE-ProRule" id="PRU00169"/>
    </source>
</evidence>
<accession>A0A6B3VYY2</accession>
<dbReference type="PANTHER" id="PTHR35807">
    <property type="entry name" value="TRANSCRIPTIONAL REGULATOR REDD-RELATED"/>
    <property type="match status" value="1"/>
</dbReference>
<protein>
    <submittedName>
        <fullName evidence="10">Response regulator</fullName>
    </submittedName>
</protein>
<dbReference type="InterPro" id="IPR036388">
    <property type="entry name" value="WH-like_DNA-bd_sf"/>
</dbReference>
<dbReference type="Pfam" id="PF03704">
    <property type="entry name" value="BTAD"/>
    <property type="match status" value="1"/>
</dbReference>
<proteinExistence type="predicted"/>